<name>A0A2U1PXH6_ARTAN</name>
<dbReference type="GO" id="GO:0003677">
    <property type="term" value="F:DNA binding"/>
    <property type="evidence" value="ECO:0007669"/>
    <property type="project" value="UniProtKB-KW"/>
</dbReference>
<evidence type="ECO:0000256" key="2">
    <source>
        <dbReference type="ARBA" id="ARBA00023125"/>
    </source>
</evidence>
<evidence type="ECO:0000313" key="6">
    <source>
        <dbReference type="EMBL" id="PWA90417.1"/>
    </source>
</evidence>
<dbReference type="PROSITE" id="PS50217">
    <property type="entry name" value="BZIP"/>
    <property type="match status" value="1"/>
</dbReference>
<dbReference type="GO" id="GO:0003700">
    <property type="term" value="F:DNA-binding transcription factor activity"/>
    <property type="evidence" value="ECO:0007669"/>
    <property type="project" value="InterPro"/>
</dbReference>
<dbReference type="CDD" id="cd14707">
    <property type="entry name" value="bZIP_plant_BZIP46"/>
    <property type="match status" value="1"/>
</dbReference>
<dbReference type="STRING" id="35608.A0A2U1PXH6"/>
<dbReference type="InterPro" id="IPR046347">
    <property type="entry name" value="bZIP_sf"/>
</dbReference>
<keyword evidence="2" id="KW-0238">DNA-binding</keyword>
<feature type="region of interest" description="Disordered" evidence="4">
    <location>
        <begin position="266"/>
        <end position="289"/>
    </location>
</feature>
<dbReference type="EMBL" id="PKPP01000632">
    <property type="protein sequence ID" value="PWA90417.1"/>
    <property type="molecule type" value="Genomic_DNA"/>
</dbReference>
<proteinExistence type="predicted"/>
<feature type="compositionally biased region" description="Polar residues" evidence="4">
    <location>
        <begin position="54"/>
        <end position="63"/>
    </location>
</feature>
<evidence type="ECO:0000256" key="4">
    <source>
        <dbReference type="SAM" id="MobiDB-lite"/>
    </source>
</evidence>
<dbReference type="PANTHER" id="PTHR22952:SF433">
    <property type="entry name" value="PROTEIN FD"/>
    <property type="match status" value="1"/>
</dbReference>
<reference evidence="6 7" key="1">
    <citation type="journal article" date="2018" name="Mol. Plant">
        <title>The genome of Artemisia annua provides insight into the evolution of Asteraceae family and artemisinin biosynthesis.</title>
        <authorList>
            <person name="Shen Q."/>
            <person name="Zhang L."/>
            <person name="Liao Z."/>
            <person name="Wang S."/>
            <person name="Yan T."/>
            <person name="Shi P."/>
            <person name="Liu M."/>
            <person name="Fu X."/>
            <person name="Pan Q."/>
            <person name="Wang Y."/>
            <person name="Lv Z."/>
            <person name="Lu X."/>
            <person name="Zhang F."/>
            <person name="Jiang W."/>
            <person name="Ma Y."/>
            <person name="Chen M."/>
            <person name="Hao X."/>
            <person name="Li L."/>
            <person name="Tang Y."/>
            <person name="Lv G."/>
            <person name="Zhou Y."/>
            <person name="Sun X."/>
            <person name="Brodelius P.E."/>
            <person name="Rose J.K.C."/>
            <person name="Tang K."/>
        </authorList>
    </citation>
    <scope>NUCLEOTIDE SEQUENCE [LARGE SCALE GENOMIC DNA]</scope>
    <source>
        <strain evidence="7">cv. Huhao1</strain>
        <tissue evidence="6">Leaf</tissue>
    </source>
</reference>
<keyword evidence="3" id="KW-0539">Nucleus</keyword>
<dbReference type="OrthoDB" id="10660980at2759"/>
<feature type="compositionally biased region" description="Basic and acidic residues" evidence="4">
    <location>
        <begin position="91"/>
        <end position="106"/>
    </location>
</feature>
<dbReference type="SMART" id="SM00338">
    <property type="entry name" value="BRLZ"/>
    <property type="match status" value="1"/>
</dbReference>
<feature type="domain" description="BZIP" evidence="5">
    <location>
        <begin position="91"/>
        <end position="135"/>
    </location>
</feature>
<comment type="subcellular location">
    <subcellularLocation>
        <location evidence="1">Nucleus</location>
    </subcellularLocation>
</comment>
<dbReference type="GO" id="GO:0045893">
    <property type="term" value="P:positive regulation of DNA-templated transcription"/>
    <property type="evidence" value="ECO:0007669"/>
    <property type="project" value="InterPro"/>
</dbReference>
<dbReference type="Pfam" id="PF00170">
    <property type="entry name" value="bZIP_1"/>
    <property type="match status" value="1"/>
</dbReference>
<accession>A0A2U1PXH6</accession>
<evidence type="ECO:0000256" key="1">
    <source>
        <dbReference type="ARBA" id="ARBA00004123"/>
    </source>
</evidence>
<dbReference type="PROSITE" id="PS00036">
    <property type="entry name" value="BZIP_BASIC"/>
    <property type="match status" value="1"/>
</dbReference>
<dbReference type="PANTHER" id="PTHR22952">
    <property type="entry name" value="CAMP-RESPONSE ELEMENT BINDING PROTEIN-RELATED"/>
    <property type="match status" value="1"/>
</dbReference>
<feature type="region of interest" description="Disordered" evidence="4">
    <location>
        <begin position="19"/>
        <end position="119"/>
    </location>
</feature>
<evidence type="ECO:0000256" key="3">
    <source>
        <dbReference type="ARBA" id="ARBA00023242"/>
    </source>
</evidence>
<evidence type="ECO:0000259" key="5">
    <source>
        <dbReference type="PROSITE" id="PS50217"/>
    </source>
</evidence>
<dbReference type="Proteomes" id="UP000245207">
    <property type="component" value="Unassembled WGS sequence"/>
</dbReference>
<evidence type="ECO:0000313" key="7">
    <source>
        <dbReference type="Proteomes" id="UP000245207"/>
    </source>
</evidence>
<dbReference type="AlphaFoldDB" id="A0A2U1PXH6"/>
<comment type="caution">
    <text evidence="6">The sequence shown here is derived from an EMBL/GenBank/DDBJ whole genome shotgun (WGS) entry which is preliminary data.</text>
</comment>
<sequence>MEPMDDVWSKMSSLPSLHHPTTTTHDHFQDFFPPAATPGGGDTLHHPTPPPTTMLSFSTSGNSSRHDQEPPHTTGTTSSPVLAKQTSPVEYTEKFKRSMKNRESASRSRARKQARADELEQEVERLTKENAKLKRLHKEVVVACCRDLFYWRISFTFHVAVGFLIREGKGGSKKDRNKVTTGLKVVVYSSKSNEEPVSVNVEDTGSIAAKIQDIERQLLEGKLVLMGNDGEPLKSLKSDGQANTMEVFPCLSDSLSTPNTSTKVYIASPNDNASKKGDDGSVNVLKNAK</sequence>
<keyword evidence="7" id="KW-1185">Reference proteome</keyword>
<organism evidence="6 7">
    <name type="scientific">Artemisia annua</name>
    <name type="common">Sweet wormwood</name>
    <dbReference type="NCBI Taxonomy" id="35608"/>
    <lineage>
        <taxon>Eukaryota</taxon>
        <taxon>Viridiplantae</taxon>
        <taxon>Streptophyta</taxon>
        <taxon>Embryophyta</taxon>
        <taxon>Tracheophyta</taxon>
        <taxon>Spermatophyta</taxon>
        <taxon>Magnoliopsida</taxon>
        <taxon>eudicotyledons</taxon>
        <taxon>Gunneridae</taxon>
        <taxon>Pentapetalae</taxon>
        <taxon>asterids</taxon>
        <taxon>campanulids</taxon>
        <taxon>Asterales</taxon>
        <taxon>Asteraceae</taxon>
        <taxon>Asteroideae</taxon>
        <taxon>Anthemideae</taxon>
        <taxon>Artemisiinae</taxon>
        <taxon>Artemisia</taxon>
    </lineage>
</organism>
<protein>
    <submittedName>
        <fullName evidence="6">Basic-leucine zipper domain-containing protein</fullName>
    </submittedName>
</protein>
<dbReference type="SUPFAM" id="SSF57959">
    <property type="entry name" value="Leucine zipper domain"/>
    <property type="match status" value="1"/>
</dbReference>
<dbReference type="Gene3D" id="1.20.5.170">
    <property type="match status" value="1"/>
</dbReference>
<dbReference type="InterPro" id="IPR004827">
    <property type="entry name" value="bZIP"/>
</dbReference>
<feature type="compositionally biased region" description="Polar residues" evidence="4">
    <location>
        <begin position="71"/>
        <end position="89"/>
    </location>
</feature>
<dbReference type="InterPro" id="IPR043452">
    <property type="entry name" value="BZIP46-like"/>
</dbReference>
<gene>
    <name evidence="6" type="ORF">CTI12_AA101080</name>
</gene>
<dbReference type="GO" id="GO:0005634">
    <property type="term" value="C:nucleus"/>
    <property type="evidence" value="ECO:0007669"/>
    <property type="project" value="UniProtKB-SubCell"/>
</dbReference>